<organism evidence="1 2">
    <name type="scientific">Vermiconidia calcicola</name>
    <dbReference type="NCBI Taxonomy" id="1690605"/>
    <lineage>
        <taxon>Eukaryota</taxon>
        <taxon>Fungi</taxon>
        <taxon>Dikarya</taxon>
        <taxon>Ascomycota</taxon>
        <taxon>Pezizomycotina</taxon>
        <taxon>Dothideomycetes</taxon>
        <taxon>Dothideomycetidae</taxon>
        <taxon>Mycosphaerellales</taxon>
        <taxon>Extremaceae</taxon>
        <taxon>Vermiconidia</taxon>
    </lineage>
</organism>
<evidence type="ECO:0000313" key="1">
    <source>
        <dbReference type="EMBL" id="KAK3709238.1"/>
    </source>
</evidence>
<accession>A0ACC3N3E0</accession>
<evidence type="ECO:0000313" key="2">
    <source>
        <dbReference type="Proteomes" id="UP001281147"/>
    </source>
</evidence>
<reference evidence="1" key="1">
    <citation type="submission" date="2023-07" db="EMBL/GenBank/DDBJ databases">
        <title>Black Yeasts Isolated from many extreme environments.</title>
        <authorList>
            <person name="Coleine C."/>
            <person name="Stajich J.E."/>
            <person name="Selbmann L."/>
        </authorList>
    </citation>
    <scope>NUCLEOTIDE SEQUENCE</scope>
    <source>
        <strain evidence="1">CCFEE 5714</strain>
    </source>
</reference>
<gene>
    <name evidence="1" type="ORF">LTR37_010976</name>
</gene>
<dbReference type="Proteomes" id="UP001281147">
    <property type="component" value="Unassembled WGS sequence"/>
</dbReference>
<protein>
    <submittedName>
        <fullName evidence="1">Uncharacterized protein</fullName>
    </submittedName>
</protein>
<comment type="caution">
    <text evidence="1">The sequence shown here is derived from an EMBL/GenBank/DDBJ whole genome shotgun (WGS) entry which is preliminary data.</text>
</comment>
<sequence>MARSKSWNDRNKLKYRDAQRRAEISKPLFAPVIVPDTFCEHCRPEDDAGSEEYFDENGYVIPKQLRNDGRPARHRDEHMNGTASRAQQGCFRFLDLPPEIRNRIYELVVYRSKQPVCILDHLLRPLGNGSDTKNVLRQCSADIICLPCQLHDHLGTGSIGLSRACKQLHSEITLVPLAINTFSVHNLYYLHTFLNIIGWQGRQSLKYLNFSWNLPEEEAHALGLYASARATYVLLSECRMLTSLSVELDVVNMLTWREDGDQRPVPLSYVHEIPQIELIYSLRGLKDIRIGWKNYQGLEGMEGWAKTLGGCWRLDPNTHVPVAMPIDVVVETSNDRLSSYVHWTADDGSLVEV</sequence>
<proteinExistence type="predicted"/>
<keyword evidence="2" id="KW-1185">Reference proteome</keyword>
<dbReference type="EMBL" id="JAUTXU010000094">
    <property type="protein sequence ID" value="KAK3709238.1"/>
    <property type="molecule type" value="Genomic_DNA"/>
</dbReference>
<name>A0ACC3N3E0_9PEZI</name>